<reference evidence="3 4" key="1">
    <citation type="submission" date="2023-02" db="EMBL/GenBank/DDBJ databases">
        <title>LHISI_Scaffold_Assembly.</title>
        <authorList>
            <person name="Stuart O.P."/>
            <person name="Cleave R."/>
            <person name="Magrath M.J.L."/>
            <person name="Mikheyev A.S."/>
        </authorList>
    </citation>
    <scope>NUCLEOTIDE SEQUENCE [LARGE SCALE GENOMIC DNA]</scope>
    <source>
        <strain evidence="3">Daus_M_001</strain>
        <tissue evidence="3">Leg muscle</tissue>
    </source>
</reference>
<comment type="caution">
    <text evidence="3">The sequence shown here is derived from an EMBL/GenBank/DDBJ whole genome shotgun (WGS) entry which is preliminary data.</text>
</comment>
<evidence type="ECO:0000313" key="3">
    <source>
        <dbReference type="EMBL" id="KAJ8877644.1"/>
    </source>
</evidence>
<sequence>MGFPYASGNHDLQSDKRKEGAYETSGEMNKKILLRVVSVFWSVRNELLARRDDTRSKLKIQGGRDFLDDFDLSVESFAYFLAEIVGTFVGITWGFISSVIAIINAVQEEE</sequence>
<keyword evidence="4" id="KW-1185">Reference proteome</keyword>
<gene>
    <name evidence="3" type="ORF">PR048_022099</name>
</gene>
<dbReference type="EMBL" id="JARBHB010000008">
    <property type="protein sequence ID" value="KAJ8877644.1"/>
    <property type="molecule type" value="Genomic_DNA"/>
</dbReference>
<organism evidence="3 4">
    <name type="scientific">Dryococelus australis</name>
    <dbReference type="NCBI Taxonomy" id="614101"/>
    <lineage>
        <taxon>Eukaryota</taxon>
        <taxon>Metazoa</taxon>
        <taxon>Ecdysozoa</taxon>
        <taxon>Arthropoda</taxon>
        <taxon>Hexapoda</taxon>
        <taxon>Insecta</taxon>
        <taxon>Pterygota</taxon>
        <taxon>Neoptera</taxon>
        <taxon>Polyneoptera</taxon>
        <taxon>Phasmatodea</taxon>
        <taxon>Verophasmatodea</taxon>
        <taxon>Anareolatae</taxon>
        <taxon>Phasmatidae</taxon>
        <taxon>Eurycanthinae</taxon>
        <taxon>Dryococelus</taxon>
    </lineage>
</organism>
<name>A0ABQ9H045_9NEOP</name>
<keyword evidence="2" id="KW-0812">Transmembrane</keyword>
<protein>
    <submittedName>
        <fullName evidence="3">Uncharacterized protein</fullName>
    </submittedName>
</protein>
<keyword evidence="2" id="KW-0472">Membrane</keyword>
<evidence type="ECO:0000256" key="1">
    <source>
        <dbReference type="SAM" id="MobiDB-lite"/>
    </source>
</evidence>
<evidence type="ECO:0000256" key="2">
    <source>
        <dbReference type="SAM" id="Phobius"/>
    </source>
</evidence>
<accession>A0ABQ9H045</accession>
<feature type="transmembrane region" description="Helical" evidence="2">
    <location>
        <begin position="77"/>
        <end position="106"/>
    </location>
</feature>
<dbReference type="Proteomes" id="UP001159363">
    <property type="component" value="Chromosome 7"/>
</dbReference>
<feature type="region of interest" description="Disordered" evidence="1">
    <location>
        <begin position="1"/>
        <end position="24"/>
    </location>
</feature>
<evidence type="ECO:0000313" key="4">
    <source>
        <dbReference type="Proteomes" id="UP001159363"/>
    </source>
</evidence>
<proteinExistence type="predicted"/>
<keyword evidence="2" id="KW-1133">Transmembrane helix</keyword>
<feature type="compositionally biased region" description="Basic and acidic residues" evidence="1">
    <location>
        <begin position="12"/>
        <end position="21"/>
    </location>
</feature>